<proteinExistence type="predicted"/>
<dbReference type="WBParaSite" id="RSKR_0001045150.1">
    <property type="protein sequence ID" value="RSKR_0001045150.1"/>
    <property type="gene ID" value="RSKR_0001045150"/>
</dbReference>
<evidence type="ECO:0000313" key="2">
    <source>
        <dbReference type="WBParaSite" id="RSKR_0001045150.1"/>
    </source>
</evidence>
<dbReference type="Proteomes" id="UP000095286">
    <property type="component" value="Unplaced"/>
</dbReference>
<accession>A0AC35UDU7</accession>
<evidence type="ECO:0000313" key="1">
    <source>
        <dbReference type="Proteomes" id="UP000095286"/>
    </source>
</evidence>
<protein>
    <submittedName>
        <fullName evidence="2">Uncharacterized protein</fullName>
    </submittedName>
</protein>
<organism evidence="1 2">
    <name type="scientific">Rhabditophanes sp. KR3021</name>
    <dbReference type="NCBI Taxonomy" id="114890"/>
    <lineage>
        <taxon>Eukaryota</taxon>
        <taxon>Metazoa</taxon>
        <taxon>Ecdysozoa</taxon>
        <taxon>Nematoda</taxon>
        <taxon>Chromadorea</taxon>
        <taxon>Rhabditida</taxon>
        <taxon>Tylenchina</taxon>
        <taxon>Panagrolaimomorpha</taxon>
        <taxon>Strongyloidoidea</taxon>
        <taxon>Alloionematidae</taxon>
        <taxon>Rhabditophanes</taxon>
    </lineage>
</organism>
<reference evidence="2" key="1">
    <citation type="submission" date="2016-11" db="UniProtKB">
        <authorList>
            <consortium name="WormBaseParasite"/>
        </authorList>
    </citation>
    <scope>IDENTIFICATION</scope>
    <source>
        <strain evidence="2">KR3021</strain>
    </source>
</reference>
<name>A0AC35UDU7_9BILA</name>
<sequence>MHQAKICCLLLVLQIGGLVCGENTRPEITSIWGKRMDFDDPRLYSASFGKRSGVSSDGYAKICCLLLVLQISGLVLGENTRPEITSIWGKRMDFDDPRLYSASFGKRSGVSSDGPSLPFQEYFLKQTPTDKRSYFNGKDIDPRIFSAAFGKRSPTPAYHLLFSSPPNTETPVFGKLFNFWQKRSSEIDDPRFYSGAFGKRK</sequence>